<proteinExistence type="predicted"/>
<name>M0M8F4_9EURY</name>
<feature type="transmembrane region" description="Helical" evidence="1">
    <location>
        <begin position="45"/>
        <end position="67"/>
    </location>
</feature>
<keyword evidence="3" id="KW-1185">Reference proteome</keyword>
<dbReference type="RefSeq" id="WP_006671945.1">
    <property type="nucleotide sequence ID" value="NZ_AOMA01000063.1"/>
</dbReference>
<reference evidence="2 3" key="1">
    <citation type="journal article" date="2014" name="PLoS Genet.">
        <title>Phylogenetically driven sequencing of extremely halophilic archaea reveals strategies for static and dynamic osmo-response.</title>
        <authorList>
            <person name="Becker E.A."/>
            <person name="Seitzer P.M."/>
            <person name="Tritt A."/>
            <person name="Larsen D."/>
            <person name="Krusor M."/>
            <person name="Yao A.I."/>
            <person name="Wu D."/>
            <person name="Madern D."/>
            <person name="Eisen J.A."/>
            <person name="Darling A.E."/>
            <person name="Facciotti M.T."/>
        </authorList>
    </citation>
    <scope>NUCLEOTIDE SEQUENCE [LARGE SCALE GENOMIC DNA]</scope>
    <source>
        <strain evidence="2 3">JCM 10879</strain>
    </source>
</reference>
<protein>
    <submittedName>
        <fullName evidence="2">Uncharacterized protein</fullName>
    </submittedName>
</protein>
<dbReference type="AlphaFoldDB" id="M0M8F4"/>
<evidence type="ECO:0000313" key="3">
    <source>
        <dbReference type="Proteomes" id="UP000011607"/>
    </source>
</evidence>
<evidence type="ECO:0000313" key="2">
    <source>
        <dbReference type="EMBL" id="EMA41633.1"/>
    </source>
</evidence>
<keyword evidence="1" id="KW-0472">Membrane</keyword>
<dbReference type="EMBL" id="AOMA01000063">
    <property type="protein sequence ID" value="EMA41633.1"/>
    <property type="molecule type" value="Genomic_DNA"/>
</dbReference>
<keyword evidence="1" id="KW-0812">Transmembrane</keyword>
<organism evidence="2 3">
    <name type="scientific">Halobiforma nitratireducens JCM 10879</name>
    <dbReference type="NCBI Taxonomy" id="1227454"/>
    <lineage>
        <taxon>Archaea</taxon>
        <taxon>Methanobacteriati</taxon>
        <taxon>Methanobacteriota</taxon>
        <taxon>Stenosarchaea group</taxon>
        <taxon>Halobacteria</taxon>
        <taxon>Halobacteriales</taxon>
        <taxon>Natrialbaceae</taxon>
        <taxon>Halobiforma</taxon>
    </lineage>
</organism>
<dbReference type="Proteomes" id="UP000011607">
    <property type="component" value="Unassembled WGS sequence"/>
</dbReference>
<evidence type="ECO:0000256" key="1">
    <source>
        <dbReference type="SAM" id="Phobius"/>
    </source>
</evidence>
<comment type="caution">
    <text evidence="2">The sequence shown here is derived from an EMBL/GenBank/DDBJ whole genome shotgun (WGS) entry which is preliminary data.</text>
</comment>
<accession>M0M8F4</accession>
<dbReference type="STRING" id="1227454.C446_04940"/>
<sequence length="68" mass="7553">MTTTMTIAATVALTLFDLIRALPVRSRVQRRDRDRLRRIVPFLLAIAIVGAGTLLYLELVGVMVTALE</sequence>
<gene>
    <name evidence="2" type="ORF">C446_04940</name>
</gene>
<keyword evidence="1" id="KW-1133">Transmembrane helix</keyword>